<feature type="region of interest" description="Disordered" evidence="1">
    <location>
        <begin position="289"/>
        <end position="416"/>
    </location>
</feature>
<keyword evidence="2" id="KW-0472">Membrane</keyword>
<feature type="transmembrane region" description="Helical" evidence="2">
    <location>
        <begin position="603"/>
        <end position="625"/>
    </location>
</feature>
<dbReference type="InterPro" id="IPR036034">
    <property type="entry name" value="PDZ_sf"/>
</dbReference>
<feature type="region of interest" description="Disordered" evidence="1">
    <location>
        <begin position="572"/>
        <end position="594"/>
    </location>
</feature>
<feature type="compositionally biased region" description="Low complexity" evidence="1">
    <location>
        <begin position="379"/>
        <end position="409"/>
    </location>
</feature>
<keyword evidence="4" id="KW-1185">Reference proteome</keyword>
<feature type="region of interest" description="Disordered" evidence="1">
    <location>
        <begin position="207"/>
        <end position="226"/>
    </location>
</feature>
<feature type="compositionally biased region" description="Low complexity" evidence="1">
    <location>
        <begin position="289"/>
        <end position="329"/>
    </location>
</feature>
<dbReference type="PANTHER" id="PTHR38909">
    <property type="entry name" value="G PROTEIN GAMMA DOMAIN-CONTAINING PROTEIN"/>
    <property type="match status" value="1"/>
</dbReference>
<evidence type="ECO:0000256" key="2">
    <source>
        <dbReference type="SAM" id="Phobius"/>
    </source>
</evidence>
<feature type="compositionally biased region" description="Low complexity" evidence="1">
    <location>
        <begin position="119"/>
        <end position="136"/>
    </location>
</feature>
<feature type="compositionally biased region" description="Basic and acidic residues" evidence="1">
    <location>
        <begin position="634"/>
        <end position="646"/>
    </location>
</feature>
<accession>A0ABD3RJ93</accession>
<dbReference type="EMBL" id="JALLPB020000318">
    <property type="protein sequence ID" value="KAL3810566.1"/>
    <property type="molecule type" value="Genomic_DNA"/>
</dbReference>
<feature type="region of interest" description="Disordered" evidence="1">
    <location>
        <begin position="55"/>
        <end position="146"/>
    </location>
</feature>
<proteinExistence type="predicted"/>
<name>A0ABD3RJ93_9STRA</name>
<feature type="compositionally biased region" description="Low complexity" evidence="1">
    <location>
        <begin position="338"/>
        <end position="358"/>
    </location>
</feature>
<comment type="caution">
    <text evidence="3">The sequence shown here is derived from an EMBL/GenBank/DDBJ whole genome shotgun (WGS) entry which is preliminary data.</text>
</comment>
<gene>
    <name evidence="3" type="ORF">ACHAXA_001179</name>
</gene>
<dbReference type="Proteomes" id="UP001530377">
    <property type="component" value="Unassembled WGS sequence"/>
</dbReference>
<dbReference type="AlphaFoldDB" id="A0ABD3RJ93"/>
<dbReference type="Gene3D" id="2.30.42.10">
    <property type="match status" value="1"/>
</dbReference>
<reference evidence="3 4" key="1">
    <citation type="submission" date="2024-10" db="EMBL/GenBank/DDBJ databases">
        <title>Updated reference genomes for cyclostephanoid diatoms.</title>
        <authorList>
            <person name="Roberts W.R."/>
            <person name="Alverson A.J."/>
        </authorList>
    </citation>
    <scope>NUCLEOTIDE SEQUENCE [LARGE SCALE GENOMIC DNA]</scope>
    <source>
        <strain evidence="3 4">AJA228-03</strain>
    </source>
</reference>
<evidence type="ECO:0008006" key="5">
    <source>
        <dbReference type="Google" id="ProtNLM"/>
    </source>
</evidence>
<dbReference type="PANTHER" id="PTHR38909:SF1">
    <property type="entry name" value="G PROTEIN GAMMA DOMAIN-CONTAINING PROTEIN"/>
    <property type="match status" value="1"/>
</dbReference>
<protein>
    <recommendedName>
        <fullName evidence="5">PDZ domain-containing protein</fullName>
    </recommendedName>
</protein>
<keyword evidence="2" id="KW-1133">Transmembrane helix</keyword>
<feature type="region of interest" description="Disordered" evidence="1">
    <location>
        <begin position="634"/>
        <end position="683"/>
    </location>
</feature>
<feature type="compositionally biased region" description="Basic and acidic residues" evidence="1">
    <location>
        <begin position="75"/>
        <end position="92"/>
    </location>
</feature>
<evidence type="ECO:0000256" key="1">
    <source>
        <dbReference type="SAM" id="MobiDB-lite"/>
    </source>
</evidence>
<keyword evidence="2" id="KW-0812">Transmembrane</keyword>
<dbReference type="SUPFAM" id="SSF50156">
    <property type="entry name" value="PDZ domain-like"/>
    <property type="match status" value="1"/>
</dbReference>
<evidence type="ECO:0000313" key="4">
    <source>
        <dbReference type="Proteomes" id="UP001530377"/>
    </source>
</evidence>
<feature type="compositionally biased region" description="Basic residues" evidence="1">
    <location>
        <begin position="137"/>
        <end position="146"/>
    </location>
</feature>
<sequence>MEIGDDDEEVRVHRHRGWQCCQSAAAPHKNNNDDDSSFVVGGMTFYLFATTTTMTATTATSSSPPSSPAGGDETDNQRSRRRVEHDHYHDCDSDAAVQQLGRRRGHSLKDDLAPSPFGMTSTMTTTQTSSMTMSTSTRRRGCRHRGTSRLGRARMNGFVVASRASNDVFSLSLLLPLLLILLLPPSPPFVMAEARLLQSSLAAASPTPSHAPFGVADAEVDHDKTSTEENAPIAMTISMMSPSSSSSSSTMLPTVIVRQSAQSSYAPTRRPSASLMPTADLSFSFNFSTVSPTSASPTSAMPTSDSPTSDNPTTDSPTTSEPTTVRPTTDGPTQYPMSDSPTSDSPTTSEPTTFRPTTDGPTQYPIHDPTTSPLPTPEGPTTSSPTSLPSSRPTSRSPTTHRPTTSEPTINGKRRKYEVPSSMVLYYRAGESGLGMDDDALDIWIAVTEEMILLETVSVLGDDGNGLEVQLDSVVRRRKVDRRQWRRLRQAEAVGLETRAIDYADLAPSPPLEITFVAIIVFVSERDDWDQNAMVSGGFRNSTDREEYLSALSREDPAFEGVERISMEVNGEPISEEGGANDDGMPVSPLTEGVESGSSDKTLYYIVGGVLGGALLFLGVGVIFYRAGRQSRAKDLPREVLEEGRQSRASTPPAEKTPSGPVVDPQLSSLSERRSTSRKYGDMMIESHVDDEISTLGDPYLGEGGAKLIYPPSDETIAEQSLISAGQEIYVYGTRKRLNTKDGGSTMYTEGDNGTNGGRMVFGDDTTLEDAYLNNPFEVGGSARKNFDQFVVHAPAGALGIVIDNVTGDLPIVHAIRETSVLQGRLCVGDLLVSVDEVDCCGMSAIQVSRLISSRSENPDRRLALMRVSSN</sequence>
<feature type="compositionally biased region" description="Basic and acidic residues" evidence="1">
    <location>
        <begin position="671"/>
        <end position="683"/>
    </location>
</feature>
<feature type="compositionally biased region" description="Low complexity" evidence="1">
    <location>
        <begin position="55"/>
        <end position="64"/>
    </location>
</feature>
<evidence type="ECO:0000313" key="3">
    <source>
        <dbReference type="EMBL" id="KAL3810566.1"/>
    </source>
</evidence>
<organism evidence="3 4">
    <name type="scientific">Cyclostephanos tholiformis</name>
    <dbReference type="NCBI Taxonomy" id="382380"/>
    <lineage>
        <taxon>Eukaryota</taxon>
        <taxon>Sar</taxon>
        <taxon>Stramenopiles</taxon>
        <taxon>Ochrophyta</taxon>
        <taxon>Bacillariophyta</taxon>
        <taxon>Coscinodiscophyceae</taxon>
        <taxon>Thalassiosirophycidae</taxon>
        <taxon>Stephanodiscales</taxon>
        <taxon>Stephanodiscaceae</taxon>
        <taxon>Cyclostephanos</taxon>
    </lineage>
</organism>